<dbReference type="FunFam" id="1.10.630.10:FF:000018">
    <property type="entry name" value="Cytochrome P450 monooxygenase"/>
    <property type="match status" value="1"/>
</dbReference>
<name>A8LW91_SALAI</name>
<dbReference type="PANTHER" id="PTHR46696:SF1">
    <property type="entry name" value="CYTOCHROME P450 YJIB-RELATED"/>
    <property type="match status" value="1"/>
</dbReference>
<evidence type="ECO:0000256" key="6">
    <source>
        <dbReference type="ARBA" id="ARBA00023033"/>
    </source>
</evidence>
<evidence type="ECO:0000313" key="8">
    <source>
        <dbReference type="EMBL" id="ABW00696.1"/>
    </source>
</evidence>
<keyword evidence="4 7" id="KW-0560">Oxidoreductase</keyword>
<dbReference type="CDD" id="cd11029">
    <property type="entry name" value="CYP107-like"/>
    <property type="match status" value="1"/>
</dbReference>
<dbReference type="SUPFAM" id="SSF48264">
    <property type="entry name" value="Cytochrome P450"/>
    <property type="match status" value="1"/>
</dbReference>
<organism evidence="8">
    <name type="scientific">Salinispora arenicola (strain CNS-205)</name>
    <dbReference type="NCBI Taxonomy" id="391037"/>
    <lineage>
        <taxon>Bacteria</taxon>
        <taxon>Bacillati</taxon>
        <taxon>Actinomycetota</taxon>
        <taxon>Actinomycetes</taxon>
        <taxon>Micromonosporales</taxon>
        <taxon>Micromonosporaceae</taxon>
        <taxon>Salinispora</taxon>
    </lineage>
</organism>
<dbReference type="GO" id="GO:0017000">
    <property type="term" value="P:antibiotic biosynthetic process"/>
    <property type="evidence" value="ECO:0007669"/>
    <property type="project" value="UniProtKB-ARBA"/>
</dbReference>
<dbReference type="Gene3D" id="1.10.630.10">
    <property type="entry name" value="Cytochrome P450"/>
    <property type="match status" value="1"/>
</dbReference>
<dbReference type="AlphaFoldDB" id="A8LW91"/>
<reference evidence="8" key="1">
    <citation type="submission" date="2007-10" db="EMBL/GenBank/DDBJ databases">
        <title>Complete sequence of Salinispora arenicola CNS-205.</title>
        <authorList>
            <consortium name="US DOE Joint Genome Institute"/>
            <person name="Copeland A."/>
            <person name="Lucas S."/>
            <person name="Lapidus A."/>
            <person name="Barry K."/>
            <person name="Glavina del Rio T."/>
            <person name="Dalin E."/>
            <person name="Tice H."/>
            <person name="Pitluck S."/>
            <person name="Foster B."/>
            <person name="Schmutz J."/>
            <person name="Larimer F."/>
            <person name="Land M."/>
            <person name="Hauser L."/>
            <person name="Kyrpides N."/>
            <person name="Ivanova N."/>
            <person name="Jensen P.R."/>
            <person name="Moore B.S."/>
            <person name="Penn K."/>
            <person name="Jenkins C."/>
            <person name="Udwary D."/>
            <person name="Xiang L."/>
            <person name="Gontang E."/>
            <person name="Richardson P."/>
        </authorList>
    </citation>
    <scope>NUCLEOTIDE SEQUENCE [LARGE SCALE GENOMIC DNA]</scope>
    <source>
        <strain evidence="8">CNS-205</strain>
    </source>
</reference>
<keyword evidence="3 7" id="KW-0479">Metal-binding</keyword>
<dbReference type="STRING" id="391037.Sare_4949"/>
<evidence type="ECO:0000256" key="5">
    <source>
        <dbReference type="ARBA" id="ARBA00023004"/>
    </source>
</evidence>
<dbReference type="InterPro" id="IPR017972">
    <property type="entry name" value="Cyt_P450_CS"/>
</dbReference>
<dbReference type="PROSITE" id="PS00086">
    <property type="entry name" value="CYTOCHROME_P450"/>
    <property type="match status" value="1"/>
</dbReference>
<evidence type="ECO:0000256" key="4">
    <source>
        <dbReference type="ARBA" id="ARBA00023002"/>
    </source>
</evidence>
<dbReference type="PRINTS" id="PR00385">
    <property type="entry name" value="P450"/>
</dbReference>
<keyword evidence="2 7" id="KW-0349">Heme</keyword>
<dbReference type="GO" id="GO:0020037">
    <property type="term" value="F:heme binding"/>
    <property type="evidence" value="ECO:0007669"/>
    <property type="project" value="InterPro"/>
</dbReference>
<keyword evidence="5 7" id="KW-0408">Iron</keyword>
<dbReference type="InterPro" id="IPR002397">
    <property type="entry name" value="Cyt_P450_B"/>
</dbReference>
<dbReference type="PANTHER" id="PTHR46696">
    <property type="entry name" value="P450, PUTATIVE (EUROFUNG)-RELATED"/>
    <property type="match status" value="1"/>
</dbReference>
<protein>
    <submittedName>
        <fullName evidence="8">Cytochrome P450</fullName>
    </submittedName>
</protein>
<sequence length="412" mass="44750">MEQSCPYKLDVTGRDVHAEGEAIRARGPVAQVELPGGVQGWSVTGYQAARQVLADPRFAKDPKKWPAYTSGAIPPNWPLIGWLLMDNMTTNDGADHQRLRKLVSHGFTPRQVERTRPLIVKIVNDLLDGLSSAGPDEVVDLKGRFATPLPARVICDMFGVPEALRASVLRGAQVNVTSSISGEEAEANVEQWHRELLELVEAKREKPDEDMASLLIAAKEEDGSTLTQEEVVGTLHLMLGAGSETLMNALSYAVLGMLSNPGQYEMVRNGTSSWDDVIEETLRAQAPVAQLPLRYATEDVAVGGAVIKAGDPVLMGFTAIGRDPAVHGETAGDYDITREDKTHLSFGHGVHFCLGAPLARLELKIALPALFERFPHMTLAVRPDQLEPQGTFIMNGHRELPVRLGQPATVLA</sequence>
<evidence type="ECO:0000256" key="2">
    <source>
        <dbReference type="ARBA" id="ARBA00022617"/>
    </source>
</evidence>
<dbReference type="GO" id="GO:0005506">
    <property type="term" value="F:iron ion binding"/>
    <property type="evidence" value="ECO:0007669"/>
    <property type="project" value="InterPro"/>
</dbReference>
<comment type="similarity">
    <text evidence="1 7">Belongs to the cytochrome P450 family.</text>
</comment>
<dbReference type="GO" id="GO:0016705">
    <property type="term" value="F:oxidoreductase activity, acting on paired donors, with incorporation or reduction of molecular oxygen"/>
    <property type="evidence" value="ECO:0007669"/>
    <property type="project" value="InterPro"/>
</dbReference>
<dbReference type="PRINTS" id="PR00359">
    <property type="entry name" value="BP450"/>
</dbReference>
<proteinExistence type="inferred from homology"/>
<dbReference type="EMBL" id="CP000850">
    <property type="protein sequence ID" value="ABW00696.1"/>
    <property type="molecule type" value="Genomic_DNA"/>
</dbReference>
<keyword evidence="6 7" id="KW-0503">Monooxygenase</keyword>
<evidence type="ECO:0000256" key="3">
    <source>
        <dbReference type="ARBA" id="ARBA00022723"/>
    </source>
</evidence>
<accession>A8LW91</accession>
<dbReference type="InterPro" id="IPR036396">
    <property type="entry name" value="Cyt_P450_sf"/>
</dbReference>
<gene>
    <name evidence="8" type="ordered locus">Sare_4949</name>
</gene>
<dbReference type="Pfam" id="PF00067">
    <property type="entry name" value="p450"/>
    <property type="match status" value="2"/>
</dbReference>
<dbReference type="KEGG" id="saq:Sare_4949"/>
<dbReference type="GO" id="GO:0004497">
    <property type="term" value="F:monooxygenase activity"/>
    <property type="evidence" value="ECO:0007669"/>
    <property type="project" value="UniProtKB-KW"/>
</dbReference>
<dbReference type="HOGENOM" id="CLU_033716_1_2_11"/>
<dbReference type="InterPro" id="IPR001128">
    <property type="entry name" value="Cyt_P450"/>
</dbReference>
<evidence type="ECO:0000256" key="7">
    <source>
        <dbReference type="RuleBase" id="RU000461"/>
    </source>
</evidence>
<dbReference type="eggNOG" id="COG2124">
    <property type="taxonomic scope" value="Bacteria"/>
</dbReference>
<evidence type="ECO:0000256" key="1">
    <source>
        <dbReference type="ARBA" id="ARBA00010617"/>
    </source>
</evidence>
<dbReference type="PATRIC" id="fig|391037.6.peg.4995"/>
<dbReference type="OrthoDB" id="4156795at2"/>